<dbReference type="EMBL" id="SPDV01000048">
    <property type="protein sequence ID" value="TFI56857.1"/>
    <property type="molecule type" value="Genomic_DNA"/>
</dbReference>
<evidence type="ECO:0000313" key="2">
    <source>
        <dbReference type="Proteomes" id="UP000298213"/>
    </source>
</evidence>
<accession>A0A4Y8ZN27</accession>
<gene>
    <name evidence="1" type="ORF">E2493_18095</name>
</gene>
<dbReference type="Proteomes" id="UP000298213">
    <property type="component" value="Unassembled WGS sequence"/>
</dbReference>
<dbReference type="SUPFAM" id="SSF143100">
    <property type="entry name" value="TTHA1013/TTHA0281-like"/>
    <property type="match status" value="1"/>
</dbReference>
<dbReference type="RefSeq" id="WP_225421581.1">
    <property type="nucleotide sequence ID" value="NZ_SPDV01000048.1"/>
</dbReference>
<reference evidence="1 2" key="1">
    <citation type="submission" date="2019-03" db="EMBL/GenBank/DDBJ databases">
        <title>Genome sequence of Sphingomonas sp. 17J27-24.</title>
        <authorList>
            <person name="Kim M."/>
            <person name="Maeng S."/>
            <person name="Sathiyaraj S."/>
        </authorList>
    </citation>
    <scope>NUCLEOTIDE SEQUENCE [LARGE SCALE GENOMIC DNA]</scope>
    <source>
        <strain evidence="1 2">17J27-24</strain>
    </source>
</reference>
<protein>
    <submittedName>
        <fullName evidence="1">Type II toxin-antitoxin system HicB family antitoxin</fullName>
    </submittedName>
</protein>
<keyword evidence="2" id="KW-1185">Reference proteome</keyword>
<organism evidence="1 2">
    <name type="scientific">Sphingomonas parva</name>
    <dbReference type="NCBI Taxonomy" id="2555898"/>
    <lineage>
        <taxon>Bacteria</taxon>
        <taxon>Pseudomonadati</taxon>
        <taxon>Pseudomonadota</taxon>
        <taxon>Alphaproteobacteria</taxon>
        <taxon>Sphingomonadales</taxon>
        <taxon>Sphingomonadaceae</taxon>
        <taxon>Sphingomonas</taxon>
    </lineage>
</organism>
<sequence length="85" mass="8940">MRMPTYPARIIPGEDGLVLVTFPDVPEAVVCGPGEEAALERAAGVLDVVLSGYAAEARPIPEPSDICGAPMVSTYRFGRAVGPLW</sequence>
<comment type="caution">
    <text evidence="1">The sequence shown here is derived from an EMBL/GenBank/DDBJ whole genome shotgun (WGS) entry which is preliminary data.</text>
</comment>
<evidence type="ECO:0000313" key="1">
    <source>
        <dbReference type="EMBL" id="TFI56857.1"/>
    </source>
</evidence>
<name>A0A4Y8ZN27_9SPHN</name>
<dbReference type="AlphaFoldDB" id="A0A4Y8ZN27"/>
<proteinExistence type="predicted"/>
<dbReference type="Gene3D" id="3.30.160.250">
    <property type="match status" value="1"/>
</dbReference>
<dbReference type="InterPro" id="IPR035069">
    <property type="entry name" value="TTHA1013/TTHA0281-like"/>
</dbReference>